<dbReference type="GO" id="GO:0003677">
    <property type="term" value="F:DNA binding"/>
    <property type="evidence" value="ECO:0007669"/>
    <property type="project" value="UniProtKB-KW"/>
</dbReference>
<accession>A0A8H6YPS9</accession>
<evidence type="ECO:0000256" key="1">
    <source>
        <dbReference type="ARBA" id="ARBA00023125"/>
    </source>
</evidence>
<keyword evidence="5" id="KW-1185">Reference proteome</keyword>
<dbReference type="InterPro" id="IPR043502">
    <property type="entry name" value="DNA/RNA_pol_sf"/>
</dbReference>
<evidence type="ECO:0000313" key="5">
    <source>
        <dbReference type="Proteomes" id="UP000620124"/>
    </source>
</evidence>
<dbReference type="Proteomes" id="UP000620124">
    <property type="component" value="Unassembled WGS sequence"/>
</dbReference>
<name>A0A8H6YPS9_9AGAR</name>
<dbReference type="PANTHER" id="PTHR33050:SF7">
    <property type="entry name" value="RIBONUCLEASE H"/>
    <property type="match status" value="1"/>
</dbReference>
<dbReference type="GO" id="GO:0006310">
    <property type="term" value="P:DNA recombination"/>
    <property type="evidence" value="ECO:0007669"/>
    <property type="project" value="UniProtKB-KW"/>
</dbReference>
<dbReference type="InterPro" id="IPR010998">
    <property type="entry name" value="Integrase_recombinase_N"/>
</dbReference>
<organism evidence="4 5">
    <name type="scientific">Mycena venus</name>
    <dbReference type="NCBI Taxonomy" id="2733690"/>
    <lineage>
        <taxon>Eukaryota</taxon>
        <taxon>Fungi</taxon>
        <taxon>Dikarya</taxon>
        <taxon>Basidiomycota</taxon>
        <taxon>Agaricomycotina</taxon>
        <taxon>Agaricomycetes</taxon>
        <taxon>Agaricomycetidae</taxon>
        <taxon>Agaricales</taxon>
        <taxon>Marasmiineae</taxon>
        <taxon>Mycenaceae</taxon>
        <taxon>Mycena</taxon>
    </lineage>
</organism>
<proteinExistence type="predicted"/>
<reference evidence="4" key="1">
    <citation type="submission" date="2020-05" db="EMBL/GenBank/DDBJ databases">
        <title>Mycena genomes resolve the evolution of fungal bioluminescence.</title>
        <authorList>
            <person name="Tsai I.J."/>
        </authorList>
    </citation>
    <scope>NUCLEOTIDE SEQUENCE</scope>
    <source>
        <strain evidence="4">CCC161011</strain>
    </source>
</reference>
<keyword evidence="2" id="KW-0233">DNA recombination</keyword>
<dbReference type="InterPro" id="IPR052055">
    <property type="entry name" value="Hepadnavirus_pol/RT"/>
</dbReference>
<feature type="region of interest" description="Disordered" evidence="3">
    <location>
        <begin position="336"/>
        <end position="395"/>
    </location>
</feature>
<dbReference type="InterPro" id="IPR013762">
    <property type="entry name" value="Integrase-like_cat_sf"/>
</dbReference>
<sequence>MSGDAGPQPNPTPVPPGLEGSPEVIQKCTSLVQQFREGKISKGVAYGRIAQAIPSAFIEGGAGEQAVQAYVEILDQTEKELADAAARGRRNSGGNGDNPRGDERPESPLRDDRDGRPRGRTRSASPHAESSSKRRRVDDSKLPWVVDDFLLEATLPPELAKTRSMLLEFANDPKYVLGTILNSTRHGAFPESEWLAIIKGYAVDLNKVIAYQFSVSHERQHAESIGDGVQLLFGSSAPTKTVSTHSEWITAFTKAADATVFVFPHRRQEVDIYRQYIADLFTSTGEHVHERIILLDRKIRNEVAGRRDLLLSDCRFFGHWERAFLSDHGAAYLDSKSKAKDTPGRGSSTGNGIADGQKKKEPCRPTSALAASETIPSRSATVQLPFPSESEPLEPRAKRPRYLRDFVWTGNFDDDYSPTAVSTEFDPPLPRPPLSEYTPVVMKTLQENQHLFKLVTPINVDVFESLLAHHPNQPFIESVVVGLREGFWPWADTQPGIYPETYDVSDCPLKSEKERQFVRDQRDVEMGLERFSPSFGRDLLPGMYSMPIHAVPKPMSEKLRLIVNHKMGTFSLNSMIPREAIAGARLDTLKNLGDRILALRHIHGPDVKLVVWKSDVSQAYRRLPMHILWQIKQVVTIDGERHIDRCNNFGNRGAARIWTSFMGCVNWIANDIGIDSFVYIDDTFGADVADNMSYYRPYDGLFPTPQMQTLCLWDDISLNHEREKQIWGSQLTVIGFEVDPNAMTITMSESRRAELIAGVQEFCHVPPGGRRHSLRRFQQMAGWANWSFNVYALLKPALSHVYEKMEGKSNADALIYVNSGVVKDLTWFCDHVRVSPGILLLESLDWEPADADIMAYCDASLCGLGIYFPAIGLGLQSLPPKAPLEDRIFYYEAFCVCWCLHQIAELVRANGKVNVRKVTIWTDNSNTYDIFNSLRALPLYNEILKSSVDVLIANDFKLRVLLLPGKKNVVADALSRWKNADAVGAGGCGAMIELSATSRQPIREPWTIDRLFHERAVALGFSIDSSTASTYTSALNSYITFCRMHGFSLEPTPETLSFFTVYMSHHIKPDSVDSYLSGICNQLEDHFPDVRKNRNSRLVSKTLAGCKRMRGSATKRKQPLSVQHLIVVVNWLRDRVARGVAVHDDFLFASQLLTGFYALLRLGELTYPDKVALRNPRKVSQRVSVTWRETGYGYFLPGHKADAFFEGNALMIEKLNGPADPYKPFCDYLSSRDKLFPYHPQLWLRSNGTVPTRSWFISRLRHFFPNSIAGQSMRAGGATRLAESGALPHVIQAAGRWASDTFQIYIRKNPILLQGLIYGRPAFADPRLRGTPPA</sequence>
<feature type="compositionally biased region" description="Basic and acidic residues" evidence="3">
    <location>
        <begin position="99"/>
        <end position="117"/>
    </location>
</feature>
<feature type="region of interest" description="Disordered" evidence="3">
    <location>
        <begin position="1"/>
        <end position="22"/>
    </location>
</feature>
<dbReference type="OrthoDB" id="198652at2759"/>
<dbReference type="SUPFAM" id="SSF56672">
    <property type="entry name" value="DNA/RNA polymerases"/>
    <property type="match status" value="1"/>
</dbReference>
<feature type="region of interest" description="Disordered" evidence="3">
    <location>
        <begin position="86"/>
        <end position="137"/>
    </location>
</feature>
<dbReference type="GO" id="GO:0015074">
    <property type="term" value="P:DNA integration"/>
    <property type="evidence" value="ECO:0007669"/>
    <property type="project" value="InterPro"/>
</dbReference>
<dbReference type="SUPFAM" id="SSF56349">
    <property type="entry name" value="DNA breaking-rejoining enzymes"/>
    <property type="match status" value="1"/>
</dbReference>
<evidence type="ECO:0000256" key="3">
    <source>
        <dbReference type="SAM" id="MobiDB-lite"/>
    </source>
</evidence>
<dbReference type="Gene3D" id="1.10.150.130">
    <property type="match status" value="1"/>
</dbReference>
<gene>
    <name evidence="4" type="ORF">MVEN_00559600</name>
</gene>
<dbReference type="PANTHER" id="PTHR33050">
    <property type="entry name" value="REVERSE TRANSCRIPTASE DOMAIN-CONTAINING PROTEIN"/>
    <property type="match status" value="1"/>
</dbReference>
<dbReference type="InterPro" id="IPR011010">
    <property type="entry name" value="DNA_brk_join_enz"/>
</dbReference>
<evidence type="ECO:0000256" key="2">
    <source>
        <dbReference type="ARBA" id="ARBA00023172"/>
    </source>
</evidence>
<evidence type="ECO:0008006" key="6">
    <source>
        <dbReference type="Google" id="ProtNLM"/>
    </source>
</evidence>
<keyword evidence="1" id="KW-0238">DNA-binding</keyword>
<comment type="caution">
    <text evidence="4">The sequence shown here is derived from an EMBL/GenBank/DDBJ whole genome shotgun (WGS) entry which is preliminary data.</text>
</comment>
<evidence type="ECO:0000313" key="4">
    <source>
        <dbReference type="EMBL" id="KAF7362136.1"/>
    </source>
</evidence>
<dbReference type="EMBL" id="JACAZI010000004">
    <property type="protein sequence ID" value="KAF7362136.1"/>
    <property type="molecule type" value="Genomic_DNA"/>
</dbReference>
<dbReference type="Gene3D" id="1.10.443.10">
    <property type="entry name" value="Intergrase catalytic core"/>
    <property type="match status" value="1"/>
</dbReference>
<protein>
    <recommendedName>
        <fullName evidence="6">Reverse transcriptase domain-containing protein</fullName>
    </recommendedName>
</protein>